<accession>A0ABW3WWE7</accession>
<keyword evidence="3" id="KW-0238">DNA-binding</keyword>
<evidence type="ECO:0000313" key="7">
    <source>
        <dbReference type="Proteomes" id="UP001597176"/>
    </source>
</evidence>
<comment type="caution">
    <text evidence="6">The sequence shown here is derived from an EMBL/GenBank/DDBJ whole genome shotgun (WGS) entry which is preliminary data.</text>
</comment>
<dbReference type="Gene3D" id="3.40.190.10">
    <property type="entry name" value="Periplasmic binding protein-like II"/>
    <property type="match status" value="2"/>
</dbReference>
<proteinExistence type="inferred from homology"/>
<dbReference type="SUPFAM" id="SSF53850">
    <property type="entry name" value="Periplasmic binding protein-like II"/>
    <property type="match status" value="1"/>
</dbReference>
<keyword evidence="2" id="KW-0805">Transcription regulation</keyword>
<dbReference type="InterPro" id="IPR000847">
    <property type="entry name" value="LysR_HTH_N"/>
</dbReference>
<dbReference type="InterPro" id="IPR036390">
    <property type="entry name" value="WH_DNA-bd_sf"/>
</dbReference>
<dbReference type="PANTHER" id="PTHR30427:SF1">
    <property type="entry name" value="TRANSCRIPTIONAL ACTIVATOR PROTEIN LYSR"/>
    <property type="match status" value="1"/>
</dbReference>
<evidence type="ECO:0000259" key="5">
    <source>
        <dbReference type="PROSITE" id="PS50931"/>
    </source>
</evidence>
<dbReference type="Proteomes" id="UP001597176">
    <property type="component" value="Unassembled WGS sequence"/>
</dbReference>
<sequence>MMNPAHIDLFRAVLRHGGMTRAAAALGIGQPHVSRAVAQLEADLGFALFVRGHGSALPTQEGEAFAREVERTYAGLDHLSQAARLIRDLGTGPLRVACQPSLASRLLPRAIRRLSEDSPGIQVAVHVPAPETIWAWAASGQCDIGLVRPRSGFSGVVSEAFLAVDAVCALPRRHALAAKRTIGVHDLVGETLIAGAPGVFQQAIEEAFAQAGLSPRFSLMAQYTAARCGLVAEGLGLAIVDPLPARELAGLPIVLRPFRPRLPIETVLIRPAGRPPGRLAQRLIGHLETERDALVTNRAGAGA</sequence>
<organism evidence="6 7">
    <name type="scientific">Methylobacterium marchantiae</name>
    <dbReference type="NCBI Taxonomy" id="600331"/>
    <lineage>
        <taxon>Bacteria</taxon>
        <taxon>Pseudomonadati</taxon>
        <taxon>Pseudomonadota</taxon>
        <taxon>Alphaproteobacteria</taxon>
        <taxon>Hyphomicrobiales</taxon>
        <taxon>Methylobacteriaceae</taxon>
        <taxon>Methylobacterium</taxon>
    </lineage>
</organism>
<keyword evidence="7" id="KW-1185">Reference proteome</keyword>
<dbReference type="RefSeq" id="WP_238207553.1">
    <property type="nucleotide sequence ID" value="NZ_JBHTND010000009.1"/>
</dbReference>
<protein>
    <submittedName>
        <fullName evidence="6">LysR family transcriptional regulator</fullName>
    </submittedName>
</protein>
<dbReference type="PROSITE" id="PS50931">
    <property type="entry name" value="HTH_LYSR"/>
    <property type="match status" value="1"/>
</dbReference>
<dbReference type="Pfam" id="PF00126">
    <property type="entry name" value="HTH_1"/>
    <property type="match status" value="1"/>
</dbReference>
<evidence type="ECO:0000256" key="2">
    <source>
        <dbReference type="ARBA" id="ARBA00023015"/>
    </source>
</evidence>
<gene>
    <name evidence="6" type="ORF">ACFQ4G_08760</name>
</gene>
<dbReference type="InterPro" id="IPR037424">
    <property type="entry name" value="NocR_PBP2"/>
</dbReference>
<dbReference type="SUPFAM" id="SSF46785">
    <property type="entry name" value="Winged helix' DNA-binding domain"/>
    <property type="match status" value="1"/>
</dbReference>
<evidence type="ECO:0000256" key="4">
    <source>
        <dbReference type="ARBA" id="ARBA00023163"/>
    </source>
</evidence>
<dbReference type="PRINTS" id="PR00039">
    <property type="entry name" value="HTHLYSR"/>
</dbReference>
<keyword evidence="4" id="KW-0804">Transcription</keyword>
<name>A0ABW3WWE7_9HYPH</name>
<evidence type="ECO:0000256" key="1">
    <source>
        <dbReference type="ARBA" id="ARBA00009437"/>
    </source>
</evidence>
<dbReference type="Gene3D" id="1.10.10.10">
    <property type="entry name" value="Winged helix-like DNA-binding domain superfamily/Winged helix DNA-binding domain"/>
    <property type="match status" value="1"/>
</dbReference>
<evidence type="ECO:0000256" key="3">
    <source>
        <dbReference type="ARBA" id="ARBA00023125"/>
    </source>
</evidence>
<dbReference type="EMBL" id="JBHTND010000009">
    <property type="protein sequence ID" value="MFD1301673.1"/>
    <property type="molecule type" value="Genomic_DNA"/>
</dbReference>
<dbReference type="Pfam" id="PF03466">
    <property type="entry name" value="LysR_substrate"/>
    <property type="match status" value="1"/>
</dbReference>
<feature type="domain" description="HTH lysR-type" evidence="5">
    <location>
        <begin position="2"/>
        <end position="59"/>
    </location>
</feature>
<dbReference type="PANTHER" id="PTHR30427">
    <property type="entry name" value="TRANSCRIPTIONAL ACTIVATOR PROTEIN LYSR"/>
    <property type="match status" value="1"/>
</dbReference>
<reference evidence="7" key="1">
    <citation type="journal article" date="2019" name="Int. J. Syst. Evol. Microbiol.">
        <title>The Global Catalogue of Microorganisms (GCM) 10K type strain sequencing project: providing services to taxonomists for standard genome sequencing and annotation.</title>
        <authorList>
            <consortium name="The Broad Institute Genomics Platform"/>
            <consortium name="The Broad Institute Genome Sequencing Center for Infectious Disease"/>
            <person name="Wu L."/>
            <person name="Ma J."/>
        </authorList>
    </citation>
    <scope>NUCLEOTIDE SEQUENCE [LARGE SCALE GENOMIC DNA]</scope>
    <source>
        <strain evidence="7">CCUG 56108</strain>
    </source>
</reference>
<dbReference type="CDD" id="cd08415">
    <property type="entry name" value="PBP2_LysR_opines_like"/>
    <property type="match status" value="1"/>
</dbReference>
<dbReference type="InterPro" id="IPR036388">
    <property type="entry name" value="WH-like_DNA-bd_sf"/>
</dbReference>
<comment type="similarity">
    <text evidence="1">Belongs to the LysR transcriptional regulatory family.</text>
</comment>
<dbReference type="InterPro" id="IPR005119">
    <property type="entry name" value="LysR_subst-bd"/>
</dbReference>
<evidence type="ECO:0000313" key="6">
    <source>
        <dbReference type="EMBL" id="MFD1301673.1"/>
    </source>
</evidence>